<dbReference type="CDD" id="cd00338">
    <property type="entry name" value="Ser_Recombinase"/>
    <property type="match status" value="1"/>
</dbReference>
<evidence type="ECO:0000259" key="2">
    <source>
        <dbReference type="PROSITE" id="PS51736"/>
    </source>
</evidence>
<dbReference type="AlphaFoldDB" id="A0A9D1DEZ6"/>
<dbReference type="InterPro" id="IPR006119">
    <property type="entry name" value="Resolv_N"/>
</dbReference>
<comment type="caution">
    <text evidence="4">The sequence shown here is derived from an EMBL/GenBank/DDBJ whole genome shotgun (WGS) entry which is preliminary data.</text>
</comment>
<gene>
    <name evidence="4" type="ORF">IAB89_11105</name>
</gene>
<organism evidence="4 5">
    <name type="scientific">Candidatus Caccousia avicola</name>
    <dbReference type="NCBI Taxonomy" id="2840721"/>
    <lineage>
        <taxon>Bacteria</taxon>
        <taxon>Bacillati</taxon>
        <taxon>Bacillota</taxon>
        <taxon>Clostridia</taxon>
        <taxon>Eubacteriales</taxon>
        <taxon>Oscillospiraceae</taxon>
        <taxon>Oscillospiraceae incertae sedis</taxon>
        <taxon>Candidatus Caccousia</taxon>
    </lineage>
</organism>
<dbReference type="Pfam" id="PF07508">
    <property type="entry name" value="Recombinase"/>
    <property type="match status" value="1"/>
</dbReference>
<reference evidence="4" key="1">
    <citation type="submission" date="2020-10" db="EMBL/GenBank/DDBJ databases">
        <authorList>
            <person name="Gilroy R."/>
        </authorList>
    </citation>
    <scope>NUCLEOTIDE SEQUENCE</scope>
    <source>
        <strain evidence="4">ChiSxjej1B13-7958</strain>
    </source>
</reference>
<feature type="non-terminal residue" evidence="4">
    <location>
        <position position="530"/>
    </location>
</feature>
<dbReference type="GO" id="GO:0003677">
    <property type="term" value="F:DNA binding"/>
    <property type="evidence" value="ECO:0007669"/>
    <property type="project" value="InterPro"/>
</dbReference>
<dbReference type="Pfam" id="PF00239">
    <property type="entry name" value="Resolvase"/>
    <property type="match status" value="1"/>
</dbReference>
<evidence type="ECO:0000313" key="5">
    <source>
        <dbReference type="Proteomes" id="UP000824242"/>
    </source>
</evidence>
<proteinExistence type="predicted"/>
<dbReference type="Gene3D" id="3.40.50.1390">
    <property type="entry name" value="Resolvase, N-terminal catalytic domain"/>
    <property type="match status" value="1"/>
</dbReference>
<dbReference type="InterPro" id="IPR036162">
    <property type="entry name" value="Resolvase-like_N_sf"/>
</dbReference>
<protein>
    <submittedName>
        <fullName evidence="4">Recombinase family protein</fullName>
    </submittedName>
</protein>
<dbReference type="SUPFAM" id="SSF53041">
    <property type="entry name" value="Resolvase-like"/>
    <property type="match status" value="1"/>
</dbReference>
<feature type="coiled-coil region" evidence="1">
    <location>
        <begin position="409"/>
        <end position="436"/>
    </location>
</feature>
<dbReference type="PROSITE" id="PS51737">
    <property type="entry name" value="RECOMBINASE_DNA_BIND"/>
    <property type="match status" value="1"/>
</dbReference>
<dbReference type="EMBL" id="DVGZ01000120">
    <property type="protein sequence ID" value="HIR48181.1"/>
    <property type="molecule type" value="Genomic_DNA"/>
</dbReference>
<dbReference type="SMART" id="SM00857">
    <property type="entry name" value="Resolvase"/>
    <property type="match status" value="1"/>
</dbReference>
<feature type="domain" description="Recombinase" evidence="3">
    <location>
        <begin position="189"/>
        <end position="315"/>
    </location>
</feature>
<accession>A0A9D1DEZ6</accession>
<evidence type="ECO:0000256" key="1">
    <source>
        <dbReference type="SAM" id="Coils"/>
    </source>
</evidence>
<reference evidence="4" key="2">
    <citation type="journal article" date="2021" name="PeerJ">
        <title>Extensive microbial diversity within the chicken gut microbiome revealed by metagenomics and culture.</title>
        <authorList>
            <person name="Gilroy R."/>
            <person name="Ravi A."/>
            <person name="Getino M."/>
            <person name="Pursley I."/>
            <person name="Horton D.L."/>
            <person name="Alikhan N.F."/>
            <person name="Baker D."/>
            <person name="Gharbi K."/>
            <person name="Hall N."/>
            <person name="Watson M."/>
            <person name="Adriaenssens E.M."/>
            <person name="Foster-Nyarko E."/>
            <person name="Jarju S."/>
            <person name="Secka A."/>
            <person name="Antonio M."/>
            <person name="Oren A."/>
            <person name="Chaudhuri R.R."/>
            <person name="La Ragione R."/>
            <person name="Hildebrand F."/>
            <person name="Pallen M.J."/>
        </authorList>
    </citation>
    <scope>NUCLEOTIDE SEQUENCE</scope>
    <source>
        <strain evidence="4">ChiSxjej1B13-7958</strain>
    </source>
</reference>
<dbReference type="InterPro" id="IPR025827">
    <property type="entry name" value="Zn_ribbon_recom_dom"/>
</dbReference>
<dbReference type="PANTHER" id="PTHR30461">
    <property type="entry name" value="DNA-INVERTASE FROM LAMBDOID PROPHAGE"/>
    <property type="match status" value="1"/>
</dbReference>
<dbReference type="Proteomes" id="UP000824242">
    <property type="component" value="Unassembled WGS sequence"/>
</dbReference>
<keyword evidence="1" id="KW-0175">Coiled coil</keyword>
<sequence>MNEATAGGTRVRMIPATVRRYATTRPLTERLRVAAYARVSTDDEEQLTSYEAQVDYYTKKIRENPDWTFVEVYADEGISGTNTKKRKNFNRMIDDAMAGKIDRIITKSVSRFARNTVDTLTTVRKLKEKGVGVTFEKENIDTLDSKGELFITIMSSLAQEESRSISENVTWGWRKRIADGKVSVAYAHFLGYEKGPDGKMQIVEEEAKVVREIYAMFLDGKTPSGIAAALTKRGVPTPAGKAKWQASTVKSILSNEKYRGDALLQKTFTVDFLTKKAKVNEGEAPQYYVENSHPAIVSGEVFELAQFEMSRRRQHEKHTSATTVFSGRLICGECGAYFGSKVWHSTDAYRSVVYRCNRKYAQKGKPCPSPHVREEEIKAAFERALGRMLERRSEIFSAYETMIASLTDTARQERELERTQARLDEINLEMEHMVCRNAKTAQNQDEYNREFEALSAKCGVLKEKILKLKEQLTVKAGRKRKLEAFIDKIKNTTRLISFDEQLFAGTVEQVIVNRSKTKNEKTLTFCFRDG</sequence>
<dbReference type="GO" id="GO:0000150">
    <property type="term" value="F:DNA strand exchange activity"/>
    <property type="evidence" value="ECO:0007669"/>
    <property type="project" value="InterPro"/>
</dbReference>
<dbReference type="InterPro" id="IPR038109">
    <property type="entry name" value="DNA_bind_recomb_sf"/>
</dbReference>
<feature type="domain" description="Resolvase/invertase-type recombinase catalytic" evidence="2">
    <location>
        <begin position="32"/>
        <end position="180"/>
    </location>
</feature>
<dbReference type="InterPro" id="IPR011109">
    <property type="entry name" value="DNA_bind_recombinase_dom"/>
</dbReference>
<evidence type="ECO:0000313" key="4">
    <source>
        <dbReference type="EMBL" id="HIR48181.1"/>
    </source>
</evidence>
<dbReference type="Gene3D" id="3.90.1750.20">
    <property type="entry name" value="Putative Large Serine Recombinase, Chain B, Domain 2"/>
    <property type="match status" value="1"/>
</dbReference>
<dbReference type="PROSITE" id="PS51736">
    <property type="entry name" value="RECOMBINASES_3"/>
    <property type="match status" value="1"/>
</dbReference>
<name>A0A9D1DEZ6_9FIRM</name>
<dbReference type="Pfam" id="PF13408">
    <property type="entry name" value="Zn_ribbon_recom"/>
    <property type="match status" value="1"/>
</dbReference>
<evidence type="ECO:0000259" key="3">
    <source>
        <dbReference type="PROSITE" id="PS51737"/>
    </source>
</evidence>
<dbReference type="InterPro" id="IPR050639">
    <property type="entry name" value="SSR_resolvase"/>
</dbReference>
<dbReference type="PANTHER" id="PTHR30461:SF23">
    <property type="entry name" value="DNA RECOMBINASE-RELATED"/>
    <property type="match status" value="1"/>
</dbReference>